<dbReference type="EMBL" id="JAUSTY010000010">
    <property type="protein sequence ID" value="MDQ0166746.1"/>
    <property type="molecule type" value="Genomic_DNA"/>
</dbReference>
<comment type="caution">
    <text evidence="1">The sequence shown here is derived from an EMBL/GenBank/DDBJ whole genome shotgun (WGS) entry which is preliminary data.</text>
</comment>
<proteinExistence type="predicted"/>
<name>A0ABT9W0F6_9BACI</name>
<evidence type="ECO:0000313" key="1">
    <source>
        <dbReference type="EMBL" id="MDQ0166746.1"/>
    </source>
</evidence>
<dbReference type="RefSeq" id="WP_307395194.1">
    <property type="nucleotide sequence ID" value="NZ_BAAADK010000047.1"/>
</dbReference>
<gene>
    <name evidence="1" type="ORF">J2S11_002662</name>
</gene>
<evidence type="ECO:0000313" key="2">
    <source>
        <dbReference type="Proteomes" id="UP001235840"/>
    </source>
</evidence>
<keyword evidence="2" id="KW-1185">Reference proteome</keyword>
<reference evidence="1 2" key="1">
    <citation type="submission" date="2023-07" db="EMBL/GenBank/DDBJ databases">
        <title>Genomic Encyclopedia of Type Strains, Phase IV (KMG-IV): sequencing the most valuable type-strain genomes for metagenomic binning, comparative biology and taxonomic classification.</title>
        <authorList>
            <person name="Goeker M."/>
        </authorList>
    </citation>
    <scope>NUCLEOTIDE SEQUENCE [LARGE SCALE GENOMIC DNA]</scope>
    <source>
        <strain evidence="1 2">DSM 12751</strain>
    </source>
</reference>
<organism evidence="1 2">
    <name type="scientific">Caldalkalibacillus horti</name>
    <dbReference type="NCBI Taxonomy" id="77523"/>
    <lineage>
        <taxon>Bacteria</taxon>
        <taxon>Bacillati</taxon>
        <taxon>Bacillota</taxon>
        <taxon>Bacilli</taxon>
        <taxon>Bacillales</taxon>
        <taxon>Bacillaceae</taxon>
        <taxon>Caldalkalibacillus</taxon>
    </lineage>
</organism>
<accession>A0ABT9W0F6</accession>
<protein>
    <submittedName>
        <fullName evidence="1">Uncharacterized protein</fullName>
    </submittedName>
</protein>
<dbReference type="Proteomes" id="UP001235840">
    <property type="component" value="Unassembled WGS sequence"/>
</dbReference>
<sequence>MKIKKYKTSMFVILTLSLSIILLFQSNVFTSQNENQIEQSSLEENQTVVYSSSKSLFEPTLDNLIERAQFITVGTIIEDKEFDIFSREYKVQIQSVLKGEAISKEIVVYDKVGRYQLDSTYVLFLGYWDDELFPNRIHTSIYKPAIVEITEDGLVGYQEFIENHTDVSFIDYINNSLGIDSIQMQAVTVQEQAESLQELDQFSDHIIRIVPRSMNHEHKYIKFANVELLQIFKGDGIDTTYPLALPPSIELGKEYIVFLKENEATLSLATRNGSVISVDDPEWTDALEYLDTVYPINN</sequence>